<evidence type="ECO:0000256" key="1">
    <source>
        <dbReference type="SAM" id="MobiDB-lite"/>
    </source>
</evidence>
<proteinExistence type="predicted"/>
<gene>
    <name evidence="2" type="ORF">WOLCODRAFT_158700</name>
</gene>
<dbReference type="Proteomes" id="UP000218811">
    <property type="component" value="Unassembled WGS sequence"/>
</dbReference>
<organism evidence="2 3">
    <name type="scientific">Wolfiporia cocos (strain MD-104)</name>
    <name type="common">Brown rot fungus</name>
    <dbReference type="NCBI Taxonomy" id="742152"/>
    <lineage>
        <taxon>Eukaryota</taxon>
        <taxon>Fungi</taxon>
        <taxon>Dikarya</taxon>
        <taxon>Basidiomycota</taxon>
        <taxon>Agaricomycotina</taxon>
        <taxon>Agaricomycetes</taxon>
        <taxon>Polyporales</taxon>
        <taxon>Phaeolaceae</taxon>
        <taxon>Wolfiporia</taxon>
    </lineage>
</organism>
<dbReference type="STRING" id="742152.A0A2H3JB78"/>
<keyword evidence="3" id="KW-1185">Reference proteome</keyword>
<evidence type="ECO:0000313" key="3">
    <source>
        <dbReference type="Proteomes" id="UP000218811"/>
    </source>
</evidence>
<reference evidence="2 3" key="1">
    <citation type="journal article" date="2012" name="Science">
        <title>The Paleozoic origin of enzymatic lignin decomposition reconstructed from 31 fungal genomes.</title>
        <authorList>
            <person name="Floudas D."/>
            <person name="Binder M."/>
            <person name="Riley R."/>
            <person name="Barry K."/>
            <person name="Blanchette R.A."/>
            <person name="Henrissat B."/>
            <person name="Martinez A.T."/>
            <person name="Otillar R."/>
            <person name="Spatafora J.W."/>
            <person name="Yadav J.S."/>
            <person name="Aerts A."/>
            <person name="Benoit I."/>
            <person name="Boyd A."/>
            <person name="Carlson A."/>
            <person name="Copeland A."/>
            <person name="Coutinho P.M."/>
            <person name="de Vries R.P."/>
            <person name="Ferreira P."/>
            <person name="Findley K."/>
            <person name="Foster B."/>
            <person name="Gaskell J."/>
            <person name="Glotzer D."/>
            <person name="Gorecki P."/>
            <person name="Heitman J."/>
            <person name="Hesse C."/>
            <person name="Hori C."/>
            <person name="Igarashi K."/>
            <person name="Jurgens J.A."/>
            <person name="Kallen N."/>
            <person name="Kersten P."/>
            <person name="Kohler A."/>
            <person name="Kuees U."/>
            <person name="Kumar T.K.A."/>
            <person name="Kuo A."/>
            <person name="LaButti K."/>
            <person name="Larrondo L.F."/>
            <person name="Lindquist E."/>
            <person name="Ling A."/>
            <person name="Lombard V."/>
            <person name="Lucas S."/>
            <person name="Lundell T."/>
            <person name="Martin R."/>
            <person name="McLaughlin D.J."/>
            <person name="Morgenstern I."/>
            <person name="Morin E."/>
            <person name="Murat C."/>
            <person name="Nagy L.G."/>
            <person name="Nolan M."/>
            <person name="Ohm R.A."/>
            <person name="Patyshakuliyeva A."/>
            <person name="Rokas A."/>
            <person name="Ruiz-Duenas F.J."/>
            <person name="Sabat G."/>
            <person name="Salamov A."/>
            <person name="Samejima M."/>
            <person name="Schmutz J."/>
            <person name="Slot J.C."/>
            <person name="St John F."/>
            <person name="Stenlid J."/>
            <person name="Sun H."/>
            <person name="Sun S."/>
            <person name="Syed K."/>
            <person name="Tsang A."/>
            <person name="Wiebenga A."/>
            <person name="Young D."/>
            <person name="Pisabarro A."/>
            <person name="Eastwood D.C."/>
            <person name="Martin F."/>
            <person name="Cullen D."/>
            <person name="Grigoriev I.V."/>
            <person name="Hibbett D.S."/>
        </authorList>
    </citation>
    <scope>NUCLEOTIDE SEQUENCE [LARGE SCALE GENOMIC DNA]</scope>
    <source>
        <strain evidence="2 3">MD-104</strain>
    </source>
</reference>
<accession>A0A2H3JB78</accession>
<evidence type="ECO:0000313" key="2">
    <source>
        <dbReference type="EMBL" id="PCH39161.1"/>
    </source>
</evidence>
<dbReference type="OrthoDB" id="2748896at2759"/>
<dbReference type="EMBL" id="KB467965">
    <property type="protein sequence ID" value="PCH39161.1"/>
    <property type="molecule type" value="Genomic_DNA"/>
</dbReference>
<protein>
    <submittedName>
        <fullName evidence="2">Uncharacterized protein</fullName>
    </submittedName>
</protein>
<feature type="region of interest" description="Disordered" evidence="1">
    <location>
        <begin position="1"/>
        <end position="40"/>
    </location>
</feature>
<sequence>MAANEKESYPWLDPLMPPKCVSDNPHTKRTRSSDPPPELPTSHVAYTDVIYDHLFLPLNQLLGNVCPEQAELVRTAPEDFLAVVPYRAGNGLFREKGNQWLNQDILAFLKTLRFPGVVDEADMALADLATTTEGATPSQVEAVLQAQDEQNPDTKGMQTFAIDKVLTFSVLEFEPTQFSWVISNFSGDSVSCEVEGEILTAIKHTLWYHNEFCFLVDKILTKAGIPGTVNDHVVHVIATFTIAFFDNTDEWGWPATIVQLHSKPITMDGEDHQAYLHIIRTMRFWVDMVQLKLAESIDCQLCKADTHPTYGCPFFKMEGWYGLTYDGAECH</sequence>
<dbReference type="AlphaFoldDB" id="A0A2H3JB78"/>
<name>A0A2H3JB78_WOLCO</name>